<dbReference type="AlphaFoldDB" id="A0AA48L873"/>
<dbReference type="GeneID" id="85497543"/>
<keyword evidence="2" id="KW-1185">Reference proteome</keyword>
<organism evidence="1 2">
    <name type="scientific">Cutaneotrichosporon cavernicola</name>
    <dbReference type="NCBI Taxonomy" id="279322"/>
    <lineage>
        <taxon>Eukaryota</taxon>
        <taxon>Fungi</taxon>
        <taxon>Dikarya</taxon>
        <taxon>Basidiomycota</taxon>
        <taxon>Agaricomycotina</taxon>
        <taxon>Tremellomycetes</taxon>
        <taxon>Trichosporonales</taxon>
        <taxon>Trichosporonaceae</taxon>
        <taxon>Cutaneotrichosporon</taxon>
    </lineage>
</organism>
<dbReference type="Proteomes" id="UP001233271">
    <property type="component" value="Chromosome 6"/>
</dbReference>
<dbReference type="RefSeq" id="XP_060458938.1">
    <property type="nucleotide sequence ID" value="XM_060602556.1"/>
</dbReference>
<name>A0AA48L873_9TREE</name>
<accession>A0AA48L873</accession>
<proteinExistence type="predicted"/>
<dbReference type="KEGG" id="ccac:CcaHIS019_0601320"/>
<gene>
    <name evidence="1" type="ORF">CcaverHIS019_0601320</name>
</gene>
<dbReference type="EMBL" id="AP028217">
    <property type="protein sequence ID" value="BEI93673.1"/>
    <property type="molecule type" value="Genomic_DNA"/>
</dbReference>
<evidence type="ECO:0000313" key="2">
    <source>
        <dbReference type="Proteomes" id="UP001233271"/>
    </source>
</evidence>
<evidence type="ECO:0000313" key="1">
    <source>
        <dbReference type="EMBL" id="BEI93673.1"/>
    </source>
</evidence>
<sequence length="111" mass="12577">MFFLTPALEELDHTTPAHLLAEAYTLWARELKYLRDMPSLQSQRFANTLVCDLTAIRATAHAAEAAESTFVEALSTWMERYVVNCLQHIDVTTSLEVADGVLEDCIPVYDW</sequence>
<protein>
    <submittedName>
        <fullName evidence="1">Uncharacterized protein</fullName>
    </submittedName>
</protein>
<reference evidence="1" key="1">
    <citation type="journal article" date="2023" name="BMC Genomics">
        <title>Chromosome-level genome assemblies of Cutaneotrichosporon spp. (Trichosporonales, Basidiomycota) reveal imbalanced evolution between nucleotide sequences and chromosome synteny.</title>
        <authorList>
            <person name="Kobayashi Y."/>
            <person name="Kayamori A."/>
            <person name="Aoki K."/>
            <person name="Shiwa Y."/>
            <person name="Matsutani M."/>
            <person name="Fujita N."/>
            <person name="Sugita T."/>
            <person name="Iwasaki W."/>
            <person name="Tanaka N."/>
            <person name="Takashima M."/>
        </authorList>
    </citation>
    <scope>NUCLEOTIDE SEQUENCE</scope>
    <source>
        <strain evidence="1">HIS019</strain>
    </source>
</reference>